<keyword evidence="2" id="KW-0031">Aminopeptidase</keyword>
<dbReference type="Proteomes" id="UP000003781">
    <property type="component" value="Unassembled WGS sequence"/>
</dbReference>
<proteinExistence type="predicted"/>
<dbReference type="RefSeq" id="WP_008275581.1">
    <property type="nucleotide sequence ID" value="NZ_AAXW01000014.1"/>
</dbReference>
<evidence type="ECO:0000313" key="3">
    <source>
        <dbReference type="Proteomes" id="UP000003781"/>
    </source>
</evidence>
<accession>A3IQB5</accession>
<evidence type="ECO:0000259" key="1">
    <source>
        <dbReference type="Pfam" id="PF20530"/>
    </source>
</evidence>
<dbReference type="GO" id="GO:0004177">
    <property type="term" value="F:aminopeptidase activity"/>
    <property type="evidence" value="ECO:0007669"/>
    <property type="project" value="UniProtKB-KW"/>
</dbReference>
<comment type="caution">
    <text evidence="2">The sequence shown here is derived from an EMBL/GenBank/DDBJ whole genome shotgun (WGS) entry which is preliminary data.</text>
</comment>
<feature type="domain" description="DUF6745" evidence="1">
    <location>
        <begin position="19"/>
        <end position="61"/>
    </location>
</feature>
<dbReference type="AlphaFoldDB" id="A3IQB5"/>
<keyword evidence="2" id="KW-0645">Protease</keyword>
<protein>
    <submittedName>
        <fullName evidence="2">Leucyl aminopeptidase</fullName>
        <ecNumber evidence="2">3.4.11.1</ecNumber>
    </submittedName>
</protein>
<reference evidence="2 3" key="1">
    <citation type="submission" date="2007-03" db="EMBL/GenBank/DDBJ databases">
        <authorList>
            <person name="Stal L."/>
            <person name="Ferriera S."/>
            <person name="Johnson J."/>
            <person name="Kravitz S."/>
            <person name="Beeson K."/>
            <person name="Sutton G."/>
            <person name="Rogers Y.-H."/>
            <person name="Friedman R."/>
            <person name="Frazier M."/>
            <person name="Venter J.C."/>
        </authorList>
    </citation>
    <scope>NUCLEOTIDE SEQUENCE [LARGE SCALE GENOMIC DNA]</scope>
    <source>
        <strain evidence="2 3">CCY0110</strain>
    </source>
</reference>
<dbReference type="EC" id="3.4.11.1" evidence="2"/>
<gene>
    <name evidence="2" type="ORF">CY0110_05777</name>
</gene>
<name>A3IQB5_9CHRO</name>
<dbReference type="InterPro" id="IPR046633">
    <property type="entry name" value="DUF6745"/>
</dbReference>
<dbReference type="Pfam" id="PF20530">
    <property type="entry name" value="DUF6745"/>
    <property type="match status" value="1"/>
</dbReference>
<keyword evidence="2" id="KW-0378">Hydrolase</keyword>
<sequence>MPRRKIPMPKQIISHLSDEKVYIVCDRPYKLLLDQKNYLHAEEGYALEFPGNYGVYAYRGVTKKIK</sequence>
<dbReference type="EMBL" id="AAXW01000014">
    <property type="protein sequence ID" value="EAZ91455.1"/>
    <property type="molecule type" value="Genomic_DNA"/>
</dbReference>
<keyword evidence="3" id="KW-1185">Reference proteome</keyword>
<organism evidence="2 3">
    <name type="scientific">Crocosphaera chwakensis CCY0110</name>
    <dbReference type="NCBI Taxonomy" id="391612"/>
    <lineage>
        <taxon>Bacteria</taxon>
        <taxon>Bacillati</taxon>
        <taxon>Cyanobacteriota</taxon>
        <taxon>Cyanophyceae</taxon>
        <taxon>Oscillatoriophycideae</taxon>
        <taxon>Chroococcales</taxon>
        <taxon>Aphanothecaceae</taxon>
        <taxon>Crocosphaera</taxon>
        <taxon>Crocosphaera chwakensis</taxon>
    </lineage>
</organism>
<evidence type="ECO:0000313" key="2">
    <source>
        <dbReference type="EMBL" id="EAZ91455.1"/>
    </source>
</evidence>
<dbReference type="OrthoDB" id="490979at2"/>